<reference evidence="2 3" key="1">
    <citation type="submission" date="2020-04" db="EMBL/GenBank/DDBJ databases">
        <title>Perkinsus olseni comparative genomics.</title>
        <authorList>
            <person name="Bogema D.R."/>
        </authorList>
    </citation>
    <scope>NUCLEOTIDE SEQUENCE [LARGE SCALE GENOMIC DNA]</scope>
    <source>
        <strain evidence="2">ATCC PRA-205</strain>
    </source>
</reference>
<protein>
    <submittedName>
        <fullName evidence="2">Uncharacterized protein</fullName>
    </submittedName>
</protein>
<evidence type="ECO:0000313" key="2">
    <source>
        <dbReference type="EMBL" id="KAF4754749.1"/>
    </source>
</evidence>
<comment type="caution">
    <text evidence="2">The sequence shown here is derived from an EMBL/GenBank/DDBJ whole genome shotgun (WGS) entry which is preliminary data.</text>
</comment>
<dbReference type="Gene3D" id="1.10.340.70">
    <property type="match status" value="1"/>
</dbReference>
<feature type="region of interest" description="Disordered" evidence="1">
    <location>
        <begin position="859"/>
        <end position="887"/>
    </location>
</feature>
<feature type="compositionally biased region" description="Polar residues" evidence="1">
    <location>
        <begin position="145"/>
        <end position="157"/>
    </location>
</feature>
<feature type="region of interest" description="Disordered" evidence="1">
    <location>
        <begin position="105"/>
        <end position="157"/>
    </location>
</feature>
<name>A0A7J6UC28_PEROL</name>
<proteinExistence type="predicted"/>
<feature type="compositionally biased region" description="Polar residues" evidence="1">
    <location>
        <begin position="488"/>
        <end position="501"/>
    </location>
</feature>
<feature type="non-terminal residue" evidence="2">
    <location>
        <position position="1860"/>
    </location>
</feature>
<evidence type="ECO:0000313" key="3">
    <source>
        <dbReference type="Proteomes" id="UP000574390"/>
    </source>
</evidence>
<feature type="region of interest" description="Disordered" evidence="1">
    <location>
        <begin position="56"/>
        <end position="78"/>
    </location>
</feature>
<gene>
    <name evidence="2" type="ORF">FOZ62_018503</name>
</gene>
<feature type="region of interest" description="Disordered" evidence="1">
    <location>
        <begin position="484"/>
        <end position="522"/>
    </location>
</feature>
<dbReference type="InterPro" id="IPR021109">
    <property type="entry name" value="Peptidase_aspartic_dom_sf"/>
</dbReference>
<evidence type="ECO:0000256" key="1">
    <source>
        <dbReference type="SAM" id="MobiDB-lite"/>
    </source>
</evidence>
<feature type="non-terminal residue" evidence="2">
    <location>
        <position position="1"/>
    </location>
</feature>
<dbReference type="EMBL" id="JABANM010001157">
    <property type="protein sequence ID" value="KAF4754749.1"/>
    <property type="molecule type" value="Genomic_DNA"/>
</dbReference>
<dbReference type="Proteomes" id="UP000574390">
    <property type="component" value="Unassembled WGS sequence"/>
</dbReference>
<dbReference type="Gene3D" id="2.40.70.10">
    <property type="entry name" value="Acid Proteases"/>
    <property type="match status" value="1"/>
</dbReference>
<sequence>IDYTLINEFSTGMNSTNHPIQELFDNIDTNQSESAAIPANRPPSQGLTTHSVRGYATSPQHASHHIGNLGDDRQLQDGRDQRVIDTGLRRSSRISGAPVELVSLPPVQPRLRNPARLQGHPTIPYAADLPSQPTTSPTGHVRGEQPQQPRRSGTTGQQLEDFSETLSVANLPVGDLPVKSSKPPTLFKDGATDPFVSANRPAEIYQRRIRCQDSYPYGTLRDSVDARTLQGRPSQFSDWISDSEWIQVKKSSDHLGQAWQKAGHKLFDDTEASPSLSTVLREWEKFCYAEWTSPTSVDAVRAFMSSVISPNISADVKKAFGRDRLSPQSLRSKHFYAELYEFCTGYLSENNSDPIYVTSLLQKILTLKQGNRRLAEHLQEVESLIEELRFCSSSHTVQLDFNHLSNSLQLSLGDPFRGWYFDQVEQMARDGCYGTFESLIEICRELRRRGRVLGPERPYTFVQAQLSKTVSQNAQLATVQMGGDEVSTHTVLDTNSGTATKDQVADKPNDSASRSPADNKKFSARPKTCWRCFQRSHSAQECRCPQPKKIGLRCRCGSGKQVTAACPVRPEQLKCERCGDSSALPIQIPHRSGVCPYAWEDIQKVKNAVVPSPPTSLAHIDGVLSTQLPELEICALATEGVTSRALQPRTPITVGVPHSSSTVSVLALWDTGASGTFVRVDVLEALAAKSGKKFTKPSSSSSTVCATLADNKTKIELLGTCLITLTSPKTTATVRAFVTDRLSYPLVIGVPALLALRANLHFDSNGEVHITTGGSTVPISTSTVSPVKGSLVAANPTCATTPSVGCDLSTKKSDCWSNQALPPSCQFLDVPPSKLSALCRLMRDRQEQSFALLSLTASPLESSSPSDDAPVPLCSYASPSPQPPTSSDVLQRPCDCIELDTCRSGRFVAHFKSDGIEKLGGMGWWMAYQRANRALQGRNHHELRQINEAIDKLLDSGYVGYMHLKFVREPPPKRVLRQLYARNDRIRGTYLESDPYLSENLPAFIAAQYVFRDSSTTPCRIVFDARPVNQCLLAPTVTRWNVTRYLTIMSIMPAVCFTDIKAAFNQVVWTSRTASTCASILQKSPTVEDPRPLPILIIWASMAFGLSPSPGCLELSTGTIALEGRALNDMISIPMEYLYEQYHDGVPKIYHDSEFDYARPIIDSAFDTRPVIVSDASVDRRIHLVQELCWEDYVDDWEFPGDHVWQALRSREVMMSTASFRGFGFSEVKEFWSWAPKSGSAALGYRYTTNDHLLPAFSGCRLPEDGHVSKRRVSQCLSSFYDPLGRFLEVGMAARLLWRKVVMAINEKTPSGVSCQDTYRAAVPLPLIKDINEWVNHVGKIAPVPRFVPVQLGSLAEVNSSPGEGLLLIVSCDASGVGWSIEVRSRVRALPIGPRLKARGGLFPVGKSADDGVVSTTPRKELHGLLQGAQELTYLCNVARLDTHSRVSAVLLTDSLINLQRLQWLGARAEAEAYQYIGKRGRHLLSRFDVQRLVRVRDLLLRLPVPTSVVHIPSEVNPADASSRCSLNPVSRMLLKLLEQILDNVDQRPSYVPTPITTTISLSTVSLLEQRDDWNNIDHIGYHPWPLFESEQAVDPEISLNAVSPRAGPLPVPLPETGEDQLPVLSDEDREQLDGLIQSSIEEDPVFGKVQCFLRDGTVTSPYTYERLRRAASEYVLEEDGYLYRAVLQRPDGILIRQRVIGRSMRQLAYKLVADMHIKCTHLGAKQLLEKVKEKYHFRNQPKIVRRCLRLCRACLKANAVRRFNSGAGMHHVEDLLPFQVLGVDVYLPYLKDGTKPRGPYSGSLVVTCLGSGFQRVSLLTGPITTKKFCSALALLFDNSLWPCILLTDNAKCFTSVEMR</sequence>
<accession>A0A7J6UC28</accession>
<organism evidence="2 3">
    <name type="scientific">Perkinsus olseni</name>
    <name type="common">Perkinsus atlanticus</name>
    <dbReference type="NCBI Taxonomy" id="32597"/>
    <lineage>
        <taxon>Eukaryota</taxon>
        <taxon>Sar</taxon>
        <taxon>Alveolata</taxon>
        <taxon>Perkinsozoa</taxon>
        <taxon>Perkinsea</taxon>
        <taxon>Perkinsida</taxon>
        <taxon>Perkinsidae</taxon>
        <taxon>Perkinsus</taxon>
    </lineage>
</organism>
<dbReference type="CDD" id="cd00303">
    <property type="entry name" value="retropepsin_like"/>
    <property type="match status" value="1"/>
</dbReference>